<dbReference type="SMART" id="SM00708">
    <property type="entry name" value="PhBP"/>
    <property type="match status" value="1"/>
</dbReference>
<evidence type="ECO:0000256" key="3">
    <source>
        <dbReference type="ARBA" id="ARBA00022525"/>
    </source>
</evidence>
<dbReference type="Gene3D" id="1.10.238.20">
    <property type="entry name" value="Pheromone/general odorant binding protein domain"/>
    <property type="match status" value="1"/>
</dbReference>
<comment type="caution">
    <text evidence="6">The sequence shown here is derived from an EMBL/GenBank/DDBJ whole genome shotgun (WGS) entry which is preliminary data.</text>
</comment>
<dbReference type="SUPFAM" id="SSF47565">
    <property type="entry name" value="Insect pheromone/odorant-binding proteins"/>
    <property type="match status" value="1"/>
</dbReference>
<dbReference type="GO" id="GO:0005615">
    <property type="term" value="C:extracellular space"/>
    <property type="evidence" value="ECO:0007669"/>
    <property type="project" value="TreeGrafter"/>
</dbReference>
<keyword evidence="4 5" id="KW-0732">Signal</keyword>
<dbReference type="EMBL" id="JALNTZ010000006">
    <property type="protein sequence ID" value="KAJ3648064.1"/>
    <property type="molecule type" value="Genomic_DNA"/>
</dbReference>
<accession>A0AA38I363</accession>
<organism evidence="6 7">
    <name type="scientific">Zophobas morio</name>
    <dbReference type="NCBI Taxonomy" id="2755281"/>
    <lineage>
        <taxon>Eukaryota</taxon>
        <taxon>Metazoa</taxon>
        <taxon>Ecdysozoa</taxon>
        <taxon>Arthropoda</taxon>
        <taxon>Hexapoda</taxon>
        <taxon>Insecta</taxon>
        <taxon>Pterygota</taxon>
        <taxon>Neoptera</taxon>
        <taxon>Endopterygota</taxon>
        <taxon>Coleoptera</taxon>
        <taxon>Polyphaga</taxon>
        <taxon>Cucujiformia</taxon>
        <taxon>Tenebrionidae</taxon>
        <taxon>Zophobas</taxon>
    </lineage>
</organism>
<dbReference type="PANTHER" id="PTHR11857">
    <property type="entry name" value="ODORANT BINDING PROTEIN-RELATED"/>
    <property type="match status" value="1"/>
</dbReference>
<evidence type="ECO:0000256" key="2">
    <source>
        <dbReference type="ARBA" id="ARBA00008098"/>
    </source>
</evidence>
<name>A0AA38I363_9CUCU</name>
<dbReference type="Pfam" id="PF01395">
    <property type="entry name" value="PBP_GOBP"/>
    <property type="match status" value="1"/>
</dbReference>
<evidence type="ECO:0000313" key="7">
    <source>
        <dbReference type="Proteomes" id="UP001168821"/>
    </source>
</evidence>
<dbReference type="Proteomes" id="UP001168821">
    <property type="component" value="Unassembled WGS sequence"/>
</dbReference>
<dbReference type="InterPro" id="IPR036728">
    <property type="entry name" value="PBP_GOBP_sf"/>
</dbReference>
<evidence type="ECO:0000256" key="1">
    <source>
        <dbReference type="ARBA" id="ARBA00004613"/>
    </source>
</evidence>
<gene>
    <name evidence="6" type="ORF">Zmor_019900</name>
</gene>
<protein>
    <submittedName>
        <fullName evidence="6">Uncharacterized protein</fullName>
    </submittedName>
</protein>
<proteinExistence type="inferred from homology"/>
<sequence length="128" mass="14423">MKFLAVLFVSFCVYTQCTGYVAHAYDRAVTACEQQSGVTPEILGDLKAHKYDNPKLPAYLLCVHKAVRFQNEAGELQGDRIKAKLKEKYDDALVQKVAEECFENHESPEKTAVEVRKCGDKILHSKTN</sequence>
<keyword evidence="7" id="KW-1185">Reference proteome</keyword>
<dbReference type="CDD" id="cd23992">
    <property type="entry name" value="PBP_GOBP"/>
    <property type="match status" value="1"/>
</dbReference>
<dbReference type="AlphaFoldDB" id="A0AA38I363"/>
<keyword evidence="3" id="KW-0964">Secreted</keyword>
<dbReference type="GO" id="GO:0005549">
    <property type="term" value="F:odorant binding"/>
    <property type="evidence" value="ECO:0007669"/>
    <property type="project" value="InterPro"/>
</dbReference>
<evidence type="ECO:0000256" key="5">
    <source>
        <dbReference type="SAM" id="SignalP"/>
    </source>
</evidence>
<comment type="subcellular location">
    <subcellularLocation>
        <location evidence="1">Secreted</location>
    </subcellularLocation>
</comment>
<reference evidence="6" key="1">
    <citation type="journal article" date="2023" name="G3 (Bethesda)">
        <title>Whole genome assemblies of Zophobas morio and Tenebrio molitor.</title>
        <authorList>
            <person name="Kaur S."/>
            <person name="Stinson S.A."/>
            <person name="diCenzo G.C."/>
        </authorList>
    </citation>
    <scope>NUCLEOTIDE SEQUENCE</scope>
    <source>
        <strain evidence="6">QUZm001</strain>
    </source>
</reference>
<feature type="signal peptide" evidence="5">
    <location>
        <begin position="1"/>
        <end position="19"/>
    </location>
</feature>
<evidence type="ECO:0000256" key="4">
    <source>
        <dbReference type="ARBA" id="ARBA00022729"/>
    </source>
</evidence>
<evidence type="ECO:0000313" key="6">
    <source>
        <dbReference type="EMBL" id="KAJ3648064.1"/>
    </source>
</evidence>
<feature type="chain" id="PRO_5041301200" evidence="5">
    <location>
        <begin position="20"/>
        <end position="128"/>
    </location>
</feature>
<dbReference type="PANTHER" id="PTHR11857:SF43">
    <property type="entry name" value="GEO07291P1-RELATED"/>
    <property type="match status" value="1"/>
</dbReference>
<comment type="similarity">
    <text evidence="2">Belongs to the PBP/GOBP family.</text>
</comment>
<dbReference type="GO" id="GO:0007608">
    <property type="term" value="P:sensory perception of smell"/>
    <property type="evidence" value="ECO:0007669"/>
    <property type="project" value="TreeGrafter"/>
</dbReference>
<dbReference type="InterPro" id="IPR006170">
    <property type="entry name" value="PBP/GOBP"/>
</dbReference>